<dbReference type="Pfam" id="PF16277">
    <property type="entry name" value="DUF4926"/>
    <property type="match status" value="1"/>
</dbReference>
<dbReference type="EMBL" id="JAYJJQ010000042">
    <property type="protein sequence ID" value="MEB3071964.1"/>
    <property type="molecule type" value="Genomic_DNA"/>
</dbReference>
<dbReference type="Proteomes" id="UP001299283">
    <property type="component" value="Unassembled WGS sequence"/>
</dbReference>
<dbReference type="InterPro" id="IPR032568">
    <property type="entry name" value="DUF4926"/>
</dbReference>
<comment type="caution">
    <text evidence="1">The sequence shown here is derived from an EMBL/GenBank/DDBJ whole genome shotgun (WGS) entry which is preliminary data.</text>
</comment>
<name>A0ABU5Z3I2_9MYCO</name>
<organism evidence="1 2">
    <name type="scientific">[Mycobacterium] vasticus</name>
    <dbReference type="NCBI Taxonomy" id="2875777"/>
    <lineage>
        <taxon>Bacteria</taxon>
        <taxon>Bacillati</taxon>
        <taxon>Actinomycetota</taxon>
        <taxon>Actinomycetes</taxon>
        <taxon>Mycobacteriales</taxon>
        <taxon>Mycobacteriaceae</taxon>
        <taxon>Mycolicibacter</taxon>
    </lineage>
</organism>
<dbReference type="RefSeq" id="WP_329779767.1">
    <property type="nucleotide sequence ID" value="NZ_JAYJJQ010000042.1"/>
</dbReference>
<protein>
    <submittedName>
        <fullName evidence="1">DUF4926 domain-containing protein</fullName>
    </submittedName>
</protein>
<keyword evidence="2" id="KW-1185">Reference proteome</keyword>
<reference evidence="1 2" key="1">
    <citation type="submission" date="2023-12" db="EMBL/GenBank/DDBJ databases">
        <title>Description of new species of Mycobacterium terrae complex isolated from sewage at the Sao Paulo Zoological Park Foundation in Brazil.</title>
        <authorList>
            <person name="Romagnoli C.L."/>
            <person name="Conceicao E.C."/>
            <person name="Machado E."/>
            <person name="Barreto L.B.P.F."/>
            <person name="Sharma A."/>
            <person name="Silva N.M."/>
            <person name="Marques L.E."/>
            <person name="Juliana M.A."/>
            <person name="Lourenco M.C.S."/>
            <person name="Digiampietri L.A."/>
            <person name="Suffys P.N."/>
            <person name="Viana-Niero C."/>
        </authorList>
    </citation>
    <scope>NUCLEOTIDE SEQUENCE [LARGE SCALE GENOMIC DNA]</scope>
    <source>
        <strain evidence="1 2">MYC017</strain>
    </source>
</reference>
<gene>
    <name evidence="1" type="ORF">K5L39_22570</name>
</gene>
<evidence type="ECO:0000313" key="2">
    <source>
        <dbReference type="Proteomes" id="UP001299283"/>
    </source>
</evidence>
<accession>A0ABU5Z3I2</accession>
<evidence type="ECO:0000313" key="1">
    <source>
        <dbReference type="EMBL" id="MEB3071964.1"/>
    </source>
</evidence>
<sequence>MPRREAEYSEHQRVVLVRAVPAEGLSAGAVGTVVGSYGNAGYEVEFTAADGRTVAVVTLRASDIAADLGGAVRLGCNGGAVVQRYFG</sequence>
<proteinExistence type="predicted"/>